<dbReference type="SUPFAM" id="SSF53927">
    <property type="entry name" value="Cytidine deaminase-like"/>
    <property type="match status" value="1"/>
</dbReference>
<keyword evidence="4" id="KW-0378">Hydrolase</keyword>
<dbReference type="CDD" id="cd01285">
    <property type="entry name" value="nucleoside_deaminase"/>
    <property type="match status" value="1"/>
</dbReference>
<dbReference type="Pfam" id="PF00383">
    <property type="entry name" value="dCMP_cyt_deam_1"/>
    <property type="match status" value="1"/>
</dbReference>
<keyword evidence="1" id="KW-0479">Metal-binding</keyword>
<protein>
    <submittedName>
        <fullName evidence="4">Nucleoside deaminase</fullName>
        <ecNumber evidence="4">3.5.4.33</ecNumber>
    </submittedName>
</protein>
<dbReference type="InterPro" id="IPR016192">
    <property type="entry name" value="APOBEC/CMP_deaminase_Zn-bd"/>
</dbReference>
<dbReference type="Proteomes" id="UP001229313">
    <property type="component" value="Chromosome"/>
</dbReference>
<reference evidence="4 5" key="1">
    <citation type="submission" date="2023-08" db="EMBL/GenBank/DDBJ databases">
        <title>The whole genome sequence of Lysobacter yananisis.</title>
        <authorList>
            <person name="Sun H."/>
        </authorList>
    </citation>
    <scope>NUCLEOTIDE SEQUENCE [LARGE SCALE GENOMIC DNA]</scope>
    <source>
        <strain evidence="4 5">SNNU513</strain>
    </source>
</reference>
<dbReference type="InterPro" id="IPR002125">
    <property type="entry name" value="CMP_dCMP_dom"/>
</dbReference>
<dbReference type="EMBL" id="CP133568">
    <property type="protein sequence ID" value="WMT02784.1"/>
    <property type="molecule type" value="Genomic_DNA"/>
</dbReference>
<dbReference type="EC" id="3.5.4.33" evidence="4"/>
<name>A0ABY9P8W3_9GAMM</name>
<keyword evidence="5" id="KW-1185">Reference proteome</keyword>
<dbReference type="PROSITE" id="PS51747">
    <property type="entry name" value="CYT_DCMP_DEAMINASES_2"/>
    <property type="match status" value="1"/>
</dbReference>
<dbReference type="PANTHER" id="PTHR11079:SF161">
    <property type="entry name" value="CMP_DCMP-TYPE DEAMINASE DOMAIN-CONTAINING PROTEIN"/>
    <property type="match status" value="1"/>
</dbReference>
<dbReference type="InterPro" id="IPR016193">
    <property type="entry name" value="Cytidine_deaminase-like"/>
</dbReference>
<organism evidence="4 5">
    <name type="scientific">Lysobacter yananisis</name>
    <dbReference type="NCBI Taxonomy" id="1003114"/>
    <lineage>
        <taxon>Bacteria</taxon>
        <taxon>Pseudomonadati</taxon>
        <taxon>Pseudomonadota</taxon>
        <taxon>Gammaproteobacteria</taxon>
        <taxon>Lysobacterales</taxon>
        <taxon>Lysobacteraceae</taxon>
        <taxon>Lysobacter</taxon>
    </lineage>
</organism>
<proteinExistence type="predicted"/>
<feature type="domain" description="CMP/dCMP-type deaminase" evidence="3">
    <location>
        <begin position="8"/>
        <end position="136"/>
    </location>
</feature>
<gene>
    <name evidence="4" type="ORF">RDV84_22925</name>
</gene>
<keyword evidence="2" id="KW-0862">Zinc</keyword>
<evidence type="ECO:0000313" key="5">
    <source>
        <dbReference type="Proteomes" id="UP001229313"/>
    </source>
</evidence>
<evidence type="ECO:0000259" key="3">
    <source>
        <dbReference type="PROSITE" id="PS51747"/>
    </source>
</evidence>
<dbReference type="Gene3D" id="3.40.140.10">
    <property type="entry name" value="Cytidine Deaminase, domain 2"/>
    <property type="match status" value="1"/>
</dbReference>
<dbReference type="GO" id="GO:0052717">
    <property type="term" value="F:tRNA-specific adenosine-34 deaminase activity"/>
    <property type="evidence" value="ECO:0007669"/>
    <property type="project" value="UniProtKB-EC"/>
</dbReference>
<sequence length="166" mass="17761">MNDRPADPRHLEFMRQALALARANAAAGGRPFGAVLVRDGQVLARAVNRILDTGDPTAHAELLAIREAAHALGVTRLEGCTIYASGHPCPMCLAAMHLAGIEAAYYAYSNEDGEPFGLSTAAVYAQMALPPARQRLPLRQLRPDAEDGLYAQWAQRGRGALRGECG</sequence>
<evidence type="ECO:0000256" key="2">
    <source>
        <dbReference type="ARBA" id="ARBA00022833"/>
    </source>
</evidence>
<dbReference type="PROSITE" id="PS00903">
    <property type="entry name" value="CYT_DCMP_DEAMINASES_1"/>
    <property type="match status" value="1"/>
</dbReference>
<accession>A0ABY9P8W3</accession>
<evidence type="ECO:0000313" key="4">
    <source>
        <dbReference type="EMBL" id="WMT02784.1"/>
    </source>
</evidence>
<dbReference type="PANTHER" id="PTHR11079">
    <property type="entry name" value="CYTOSINE DEAMINASE FAMILY MEMBER"/>
    <property type="match status" value="1"/>
</dbReference>
<evidence type="ECO:0000256" key="1">
    <source>
        <dbReference type="ARBA" id="ARBA00022723"/>
    </source>
</evidence>
<dbReference type="RefSeq" id="WP_309151741.1">
    <property type="nucleotide sequence ID" value="NZ_CP133568.1"/>
</dbReference>